<comment type="subcellular location">
    <subcellularLocation>
        <location evidence="1">Cell inner membrane</location>
        <topology evidence="1">Single-pass membrane protein</topology>
    </subcellularLocation>
</comment>
<evidence type="ECO:0000256" key="8">
    <source>
        <dbReference type="ARBA" id="ARBA00023136"/>
    </source>
</evidence>
<evidence type="ECO:0000256" key="11">
    <source>
        <dbReference type="SAM" id="Phobius"/>
    </source>
</evidence>
<evidence type="ECO:0000256" key="9">
    <source>
        <dbReference type="ARBA" id="ARBA00025772"/>
    </source>
</evidence>
<evidence type="ECO:0000256" key="4">
    <source>
        <dbReference type="ARBA" id="ARBA00022481"/>
    </source>
</evidence>
<feature type="domain" description="General secretion pathway GspH" evidence="12">
    <location>
        <begin position="48"/>
        <end position="146"/>
    </location>
</feature>
<evidence type="ECO:0000259" key="12">
    <source>
        <dbReference type="Pfam" id="PF12019"/>
    </source>
</evidence>
<dbReference type="Pfam" id="PF07963">
    <property type="entry name" value="N_methyl"/>
    <property type="match status" value="1"/>
</dbReference>
<evidence type="ECO:0000256" key="3">
    <source>
        <dbReference type="ARBA" id="ARBA00022475"/>
    </source>
</evidence>
<protein>
    <recommendedName>
        <fullName evidence="2">Type II secretion system protein H</fullName>
    </recommendedName>
    <alternativeName>
        <fullName evidence="10">General secretion pathway protein H</fullName>
    </alternativeName>
</protein>
<evidence type="ECO:0000256" key="5">
    <source>
        <dbReference type="ARBA" id="ARBA00022519"/>
    </source>
</evidence>
<keyword evidence="4" id="KW-0488">Methylation</keyword>
<dbReference type="NCBIfam" id="TIGR02532">
    <property type="entry name" value="IV_pilin_GFxxxE"/>
    <property type="match status" value="1"/>
</dbReference>
<feature type="transmembrane region" description="Helical" evidence="11">
    <location>
        <begin position="12"/>
        <end position="35"/>
    </location>
</feature>
<dbReference type="EMBL" id="JBGCUO010000003">
    <property type="protein sequence ID" value="MEY1663106.1"/>
    <property type="molecule type" value="Genomic_DNA"/>
</dbReference>
<evidence type="ECO:0000256" key="7">
    <source>
        <dbReference type="ARBA" id="ARBA00022989"/>
    </source>
</evidence>
<keyword evidence="5" id="KW-0997">Cell inner membrane</keyword>
<proteinExistence type="inferred from homology"/>
<dbReference type="SUPFAM" id="SSF54523">
    <property type="entry name" value="Pili subunits"/>
    <property type="match status" value="1"/>
</dbReference>
<organism evidence="13 14">
    <name type="scientific">Isoalcanivorax beigongshangi</name>
    <dbReference type="NCBI Taxonomy" id="3238810"/>
    <lineage>
        <taxon>Bacteria</taxon>
        <taxon>Pseudomonadati</taxon>
        <taxon>Pseudomonadota</taxon>
        <taxon>Gammaproteobacteria</taxon>
        <taxon>Oceanospirillales</taxon>
        <taxon>Alcanivoracaceae</taxon>
        <taxon>Isoalcanivorax</taxon>
    </lineage>
</organism>
<dbReference type="InterPro" id="IPR045584">
    <property type="entry name" value="Pilin-like"/>
</dbReference>
<dbReference type="Pfam" id="PF12019">
    <property type="entry name" value="GspH"/>
    <property type="match status" value="1"/>
</dbReference>
<sequence length="158" mass="16761">MASPGARNERGFTLIELMVTIVVLAIVLALAVPSFQSVVDGSRVRGTTSELITALNTARAHAINFRSSVTLAPQSGSDWNSGWRLSFPTGSSRENEDFHAPEYTTVTLTQGASNLVFTARGVIPGGRQFRVCSAKGGDGRIVSISPFGQVTNEKTTCS</sequence>
<keyword evidence="7 11" id="KW-1133">Transmembrane helix</keyword>
<dbReference type="Proteomes" id="UP001562065">
    <property type="component" value="Unassembled WGS sequence"/>
</dbReference>
<dbReference type="InterPro" id="IPR022346">
    <property type="entry name" value="T2SS_GspH"/>
</dbReference>
<evidence type="ECO:0000256" key="2">
    <source>
        <dbReference type="ARBA" id="ARBA00021549"/>
    </source>
</evidence>
<dbReference type="PROSITE" id="PS00409">
    <property type="entry name" value="PROKAR_NTER_METHYL"/>
    <property type="match status" value="1"/>
</dbReference>
<keyword evidence="6 11" id="KW-0812">Transmembrane</keyword>
<evidence type="ECO:0000256" key="6">
    <source>
        <dbReference type="ARBA" id="ARBA00022692"/>
    </source>
</evidence>
<evidence type="ECO:0000313" key="13">
    <source>
        <dbReference type="EMBL" id="MEY1663106.1"/>
    </source>
</evidence>
<comment type="similarity">
    <text evidence="9">Belongs to the GSP H family.</text>
</comment>
<evidence type="ECO:0000313" key="14">
    <source>
        <dbReference type="Proteomes" id="UP001562065"/>
    </source>
</evidence>
<reference evidence="13 14" key="1">
    <citation type="submission" date="2024-07" db="EMBL/GenBank/DDBJ databases">
        <authorList>
            <person name="Ren Q."/>
        </authorList>
    </citation>
    <scope>NUCLEOTIDE SEQUENCE [LARGE SCALE GENOMIC DNA]</scope>
    <source>
        <strain evidence="13 14">REN37</strain>
    </source>
</reference>
<name>A0ABV4AMV6_9GAMM</name>
<dbReference type="Gene3D" id="3.55.40.10">
    <property type="entry name" value="minor pseudopilin epsh domain"/>
    <property type="match status" value="1"/>
</dbReference>
<evidence type="ECO:0000256" key="10">
    <source>
        <dbReference type="ARBA" id="ARBA00030775"/>
    </source>
</evidence>
<evidence type="ECO:0000256" key="1">
    <source>
        <dbReference type="ARBA" id="ARBA00004377"/>
    </source>
</evidence>
<keyword evidence="3" id="KW-1003">Cell membrane</keyword>
<accession>A0ABV4AMV6</accession>
<dbReference type="InterPro" id="IPR012902">
    <property type="entry name" value="N_methyl_site"/>
</dbReference>
<keyword evidence="14" id="KW-1185">Reference proteome</keyword>
<dbReference type="RefSeq" id="WP_369456379.1">
    <property type="nucleotide sequence ID" value="NZ_JBGCUO010000003.1"/>
</dbReference>
<gene>
    <name evidence="13" type="ORF">AB5I84_13165</name>
</gene>
<comment type="caution">
    <text evidence="13">The sequence shown here is derived from an EMBL/GenBank/DDBJ whole genome shotgun (WGS) entry which is preliminary data.</text>
</comment>
<keyword evidence="8 11" id="KW-0472">Membrane</keyword>